<evidence type="ECO:0000313" key="3">
    <source>
        <dbReference type="Proteomes" id="UP001163046"/>
    </source>
</evidence>
<protein>
    <recommendedName>
        <fullName evidence="1">Integrase core domain-containing protein</fullName>
    </recommendedName>
</protein>
<organism evidence="2 3">
    <name type="scientific">Desmophyllum pertusum</name>
    <dbReference type="NCBI Taxonomy" id="174260"/>
    <lineage>
        <taxon>Eukaryota</taxon>
        <taxon>Metazoa</taxon>
        <taxon>Cnidaria</taxon>
        <taxon>Anthozoa</taxon>
        <taxon>Hexacorallia</taxon>
        <taxon>Scleractinia</taxon>
        <taxon>Caryophylliina</taxon>
        <taxon>Caryophylliidae</taxon>
        <taxon>Desmophyllum</taxon>
    </lineage>
</organism>
<sequence length="120" mass="13618">MVTFGGIDISNRYRVIVYLACHSNNFASTTLIEFEGAVEKFGIPSRVRADMGVENVDIARFMLSHPERGEGRGSFITGKSVHNQRQERLWRDVNTTTGLFMPSPDWQRNFLATVHANSVW</sequence>
<evidence type="ECO:0000313" key="2">
    <source>
        <dbReference type="EMBL" id="KAJ7383238.1"/>
    </source>
</evidence>
<gene>
    <name evidence="2" type="ORF">OS493_030043</name>
</gene>
<dbReference type="AlphaFoldDB" id="A0A9W9ZK72"/>
<name>A0A9W9ZK72_9CNID</name>
<reference evidence="2" key="1">
    <citation type="submission" date="2023-01" db="EMBL/GenBank/DDBJ databases">
        <title>Genome assembly of the deep-sea coral Lophelia pertusa.</title>
        <authorList>
            <person name="Herrera S."/>
            <person name="Cordes E."/>
        </authorList>
    </citation>
    <scope>NUCLEOTIDE SEQUENCE</scope>
    <source>
        <strain evidence="2">USNM1676648</strain>
        <tissue evidence="2">Polyp</tissue>
    </source>
</reference>
<comment type="caution">
    <text evidence="2">The sequence shown here is derived from an EMBL/GenBank/DDBJ whole genome shotgun (WGS) entry which is preliminary data.</text>
</comment>
<dbReference type="InterPro" id="IPR058913">
    <property type="entry name" value="Integrase_dom_put"/>
</dbReference>
<evidence type="ECO:0000259" key="1">
    <source>
        <dbReference type="Pfam" id="PF24764"/>
    </source>
</evidence>
<proteinExistence type="predicted"/>
<dbReference type="EMBL" id="MU825904">
    <property type="protein sequence ID" value="KAJ7383238.1"/>
    <property type="molecule type" value="Genomic_DNA"/>
</dbReference>
<dbReference type="PANTHER" id="PTHR46791">
    <property type="entry name" value="EXPRESSED PROTEIN"/>
    <property type="match status" value="1"/>
</dbReference>
<dbReference type="PANTHER" id="PTHR46791:SF5">
    <property type="entry name" value="CLR5 DOMAIN-CONTAINING PROTEIN-RELATED"/>
    <property type="match status" value="1"/>
</dbReference>
<dbReference type="Pfam" id="PF24764">
    <property type="entry name" value="rva_4"/>
    <property type="match status" value="1"/>
</dbReference>
<accession>A0A9W9ZK72</accession>
<keyword evidence="3" id="KW-1185">Reference proteome</keyword>
<feature type="domain" description="Integrase core" evidence="1">
    <location>
        <begin position="1"/>
        <end position="95"/>
    </location>
</feature>
<dbReference type="OrthoDB" id="8956331at2759"/>
<dbReference type="Proteomes" id="UP001163046">
    <property type="component" value="Unassembled WGS sequence"/>
</dbReference>